<evidence type="ECO:0000259" key="7">
    <source>
        <dbReference type="Pfam" id="PF17390"/>
    </source>
</evidence>
<dbReference type="GO" id="GO:0005975">
    <property type="term" value="P:carbohydrate metabolic process"/>
    <property type="evidence" value="ECO:0007669"/>
    <property type="project" value="InterPro"/>
</dbReference>
<evidence type="ECO:0000313" key="9">
    <source>
        <dbReference type="Proteomes" id="UP000657006"/>
    </source>
</evidence>
<feature type="domain" description="Alpha-L-rhamnosidase six-hairpin glycosidase" evidence="6">
    <location>
        <begin position="322"/>
        <end position="655"/>
    </location>
</feature>
<comment type="catalytic activity">
    <reaction evidence="1">
        <text>Hydrolysis of terminal non-reducing alpha-L-rhamnose residues in alpha-L-rhamnosides.</text>
        <dbReference type="EC" id="3.2.1.40"/>
    </reaction>
</comment>
<dbReference type="Gene3D" id="2.60.120.260">
    <property type="entry name" value="Galactose-binding domain-like"/>
    <property type="match status" value="2"/>
</dbReference>
<comment type="caution">
    <text evidence="8">The sequence shown here is derived from an EMBL/GenBank/DDBJ whole genome shotgun (WGS) entry which is preliminary data.</text>
</comment>
<dbReference type="InterPro" id="IPR016007">
    <property type="entry name" value="Alpha_rhamnosid"/>
</dbReference>
<dbReference type="EC" id="3.2.1.40" evidence="2"/>
<proteinExistence type="predicted"/>
<reference evidence="8" key="1">
    <citation type="submission" date="2020-08" db="EMBL/GenBank/DDBJ databases">
        <title>Genome public.</title>
        <authorList>
            <person name="Liu C."/>
            <person name="Sun Q."/>
        </authorList>
    </citation>
    <scope>NUCLEOTIDE SEQUENCE</scope>
    <source>
        <strain evidence="8">NSJ-32</strain>
    </source>
</reference>
<dbReference type="EMBL" id="JACRSQ010000019">
    <property type="protein sequence ID" value="MBC8544289.1"/>
    <property type="molecule type" value="Genomic_DNA"/>
</dbReference>
<evidence type="ECO:0000259" key="4">
    <source>
        <dbReference type="Pfam" id="PF05592"/>
    </source>
</evidence>
<sequence>MKTENGGWSAKWIWTHAAFGMNEFAYFRKAIVITRQVCRAVLLATAHNHYKAMINGVRVSGEVTPAPSNPVKNKLYNEYDITRHIQHGENVLSAMVCYLGGSGQNYVDGVPGLLMQLELTYSDGSVQRIGTDGTWRCLLDTPYQNHTEFSHRRRIGPMEIFDARKEPDGWQYPGFSDKNWPFAVPAAAETNAWLLTPQRIQEGAVERLLTPQLCDAAENVRVYDAGKIISGWPVLSLKGAKAGQRFTLRYSEDLDKHGRVKHNVCNDTSEFYCDCYIASGRLREEWSPNFCYKAFRYCEIESDMALPEEYGLLLAEAHTGIRQVGYFVCGDPLLNALFSACIQTQKNNALGQLVDCPHREQAQYLADADLQAESLLYHFDVVSMVEKVLTDFTDGQHADGSFPFVYPSNFEHPNFSLKIPEWDLHFILLLWKLFYYTGNSELLETYYAPAENTLRRQLNCIDTSGLVRKTEDWHISDWPYPEIEQSGEYYTVHNCLVYRSTFLMACIAEYCGRKKDAQWFSDQAEALRLAIMKNLYDPVRRRFRDSSGSANFSQAVSVAALSYGVVPRKEQPALLRQIAAEGHHTSTLLSLDLLRLLFENGKGAEAYAVLTKVDDHSWARMIHLGYQTMWEGFRNIESHCHAWNAYISRIMTEYVAGIRILEPGFQKIGIMPYLPETLAFAEASLEISCGNIYVRWERSSNGYTLKCHIPHGCSAHVVLPLSGQNAVIKERGQLVADGGDLADLPKRLQGLTIQSDQCRLQIFHGFYLFTVESKN</sequence>
<dbReference type="InterPro" id="IPR013737">
    <property type="entry name" value="Bac_rhamnosid_N"/>
</dbReference>
<protein>
    <recommendedName>
        <fullName evidence="2">alpha-L-rhamnosidase</fullName>
        <ecNumber evidence="2">3.2.1.40</ecNumber>
    </recommendedName>
</protein>
<evidence type="ECO:0000313" key="8">
    <source>
        <dbReference type="EMBL" id="MBC8544289.1"/>
    </source>
</evidence>
<dbReference type="SUPFAM" id="SSF48208">
    <property type="entry name" value="Six-hairpin glycosidases"/>
    <property type="match status" value="1"/>
</dbReference>
<dbReference type="InterPro" id="IPR008928">
    <property type="entry name" value="6-hairpin_glycosidase_sf"/>
</dbReference>
<evidence type="ECO:0000256" key="2">
    <source>
        <dbReference type="ARBA" id="ARBA00012652"/>
    </source>
</evidence>
<organism evidence="8 9">
    <name type="scientific">Bianquea renquensis</name>
    <dbReference type="NCBI Taxonomy" id="2763661"/>
    <lineage>
        <taxon>Bacteria</taxon>
        <taxon>Bacillati</taxon>
        <taxon>Bacillota</taxon>
        <taxon>Clostridia</taxon>
        <taxon>Eubacteriales</taxon>
        <taxon>Bianqueaceae</taxon>
        <taxon>Bianquea</taxon>
    </lineage>
</organism>
<dbReference type="Gene3D" id="1.50.10.10">
    <property type="match status" value="1"/>
</dbReference>
<dbReference type="Pfam" id="PF05592">
    <property type="entry name" value="Bac_rhamnosid"/>
    <property type="match status" value="1"/>
</dbReference>
<dbReference type="Pfam" id="PF17390">
    <property type="entry name" value="Bac_rhamnosid_C"/>
    <property type="match status" value="1"/>
</dbReference>
<dbReference type="RefSeq" id="WP_177713695.1">
    <property type="nucleotide sequence ID" value="NZ_JACRSQ010000019.1"/>
</dbReference>
<dbReference type="PANTHER" id="PTHR33307:SF6">
    <property type="entry name" value="ALPHA-RHAMNOSIDASE (EUROFUNG)-RELATED"/>
    <property type="match status" value="1"/>
</dbReference>
<keyword evidence="3 8" id="KW-0378">Hydrolase</keyword>
<dbReference type="InterPro" id="IPR008902">
    <property type="entry name" value="Rhamnosid_concanavalin"/>
</dbReference>
<dbReference type="Gene3D" id="2.60.420.10">
    <property type="entry name" value="Maltose phosphorylase, domain 3"/>
    <property type="match status" value="1"/>
</dbReference>
<evidence type="ECO:0000256" key="3">
    <source>
        <dbReference type="ARBA" id="ARBA00022801"/>
    </source>
</evidence>
<dbReference type="InterPro" id="IPR035396">
    <property type="entry name" value="Bac_rhamnosid6H"/>
</dbReference>
<evidence type="ECO:0000259" key="6">
    <source>
        <dbReference type="Pfam" id="PF17389"/>
    </source>
</evidence>
<dbReference type="Pfam" id="PF17389">
    <property type="entry name" value="Bac_rhamnosid6H"/>
    <property type="match status" value="1"/>
</dbReference>
<feature type="domain" description="Alpha-L-rhamnosidase C-terminal" evidence="7">
    <location>
        <begin position="657"/>
        <end position="727"/>
    </location>
</feature>
<name>A0A926DVR0_9FIRM</name>
<dbReference type="Proteomes" id="UP000657006">
    <property type="component" value="Unassembled WGS sequence"/>
</dbReference>
<evidence type="ECO:0000259" key="5">
    <source>
        <dbReference type="Pfam" id="PF08531"/>
    </source>
</evidence>
<feature type="domain" description="Alpha-L-rhamnosidase concanavalin-like" evidence="4">
    <location>
        <begin position="218"/>
        <end position="302"/>
    </location>
</feature>
<feature type="domain" description="Bacterial alpha-L-rhamnosidase N-terminal" evidence="5">
    <location>
        <begin position="36"/>
        <end position="190"/>
    </location>
</feature>
<accession>A0A926DVR0</accession>
<dbReference type="GO" id="GO:0030596">
    <property type="term" value="F:alpha-L-rhamnosidase activity"/>
    <property type="evidence" value="ECO:0007669"/>
    <property type="project" value="UniProtKB-EC"/>
</dbReference>
<dbReference type="PANTHER" id="PTHR33307">
    <property type="entry name" value="ALPHA-RHAMNOSIDASE (EUROFUNG)"/>
    <property type="match status" value="1"/>
</dbReference>
<gene>
    <name evidence="8" type="ORF">H8730_12155</name>
</gene>
<keyword evidence="9" id="KW-1185">Reference proteome</keyword>
<dbReference type="InterPro" id="IPR035398">
    <property type="entry name" value="Bac_rhamnosid_C"/>
</dbReference>
<dbReference type="InterPro" id="IPR012341">
    <property type="entry name" value="6hp_glycosidase-like_sf"/>
</dbReference>
<evidence type="ECO:0000256" key="1">
    <source>
        <dbReference type="ARBA" id="ARBA00001445"/>
    </source>
</evidence>
<dbReference type="AlphaFoldDB" id="A0A926DVR0"/>
<dbReference type="Pfam" id="PF08531">
    <property type="entry name" value="Bac_rhamnosid_N"/>
    <property type="match status" value="1"/>
</dbReference>